<evidence type="ECO:0000256" key="1">
    <source>
        <dbReference type="ARBA" id="ARBA00002579"/>
    </source>
</evidence>
<gene>
    <name evidence="14" type="ORF">KQX62_12185</name>
</gene>
<evidence type="ECO:0000256" key="2">
    <source>
        <dbReference type="ARBA" id="ARBA00005417"/>
    </source>
</evidence>
<evidence type="ECO:0000313" key="14">
    <source>
        <dbReference type="EMBL" id="UYO37517.1"/>
    </source>
</evidence>
<keyword evidence="10" id="KW-0472">Membrane</keyword>
<dbReference type="Gene3D" id="3.30.70.260">
    <property type="match status" value="1"/>
</dbReference>
<dbReference type="InterPro" id="IPR050086">
    <property type="entry name" value="MetN_ABC_transporter-like"/>
</dbReference>
<name>A0AAX3DU96_RHOPL</name>
<dbReference type="Gene3D" id="3.40.50.300">
    <property type="entry name" value="P-loop containing nucleotide triphosphate hydrolases"/>
    <property type="match status" value="1"/>
</dbReference>
<comment type="function">
    <text evidence="11">Involved in beta-(1--&gt;2)glucan export. Transmembrane domains (TMD) form a pore in the inner membrane and the ATP-binding domain (NBD) is responsible for energy generation.</text>
</comment>
<dbReference type="InterPro" id="IPR045865">
    <property type="entry name" value="ACT-like_dom_sf"/>
</dbReference>
<evidence type="ECO:0000313" key="15">
    <source>
        <dbReference type="Proteomes" id="UP001163166"/>
    </source>
</evidence>
<evidence type="ECO:0000256" key="10">
    <source>
        <dbReference type="ARBA" id="ARBA00023136"/>
    </source>
</evidence>
<keyword evidence="7 14" id="KW-0067">ATP-binding</keyword>
<dbReference type="RefSeq" id="WP_264073281.1">
    <property type="nucleotide sequence ID" value="NZ_CP076676.1"/>
</dbReference>
<evidence type="ECO:0000256" key="12">
    <source>
        <dbReference type="SAM" id="MobiDB-lite"/>
    </source>
</evidence>
<dbReference type="GO" id="GO:0006865">
    <property type="term" value="P:amino acid transport"/>
    <property type="evidence" value="ECO:0007669"/>
    <property type="project" value="UniProtKB-KW"/>
</dbReference>
<dbReference type="GO" id="GO:0005524">
    <property type="term" value="F:ATP binding"/>
    <property type="evidence" value="ECO:0007669"/>
    <property type="project" value="UniProtKB-KW"/>
</dbReference>
<dbReference type="SUPFAM" id="SSF52540">
    <property type="entry name" value="P-loop containing nucleoside triphosphate hydrolases"/>
    <property type="match status" value="1"/>
</dbReference>
<evidence type="ECO:0000256" key="4">
    <source>
        <dbReference type="ARBA" id="ARBA00022448"/>
    </source>
</evidence>
<dbReference type="Pfam" id="PF00005">
    <property type="entry name" value="ABC_tran"/>
    <property type="match status" value="1"/>
</dbReference>
<dbReference type="InterPro" id="IPR003593">
    <property type="entry name" value="AAA+_ATPase"/>
</dbReference>
<dbReference type="InterPro" id="IPR017871">
    <property type="entry name" value="ABC_transporter-like_CS"/>
</dbReference>
<dbReference type="CDD" id="cd03258">
    <property type="entry name" value="ABC_MetN_methionine_transporter"/>
    <property type="match status" value="1"/>
</dbReference>
<evidence type="ECO:0000256" key="9">
    <source>
        <dbReference type="ARBA" id="ARBA00022970"/>
    </source>
</evidence>
<evidence type="ECO:0000256" key="3">
    <source>
        <dbReference type="ARBA" id="ARBA00020019"/>
    </source>
</evidence>
<dbReference type="SMART" id="SM00930">
    <property type="entry name" value="NIL"/>
    <property type="match status" value="1"/>
</dbReference>
<dbReference type="InterPro" id="IPR041701">
    <property type="entry name" value="MetN_ABC"/>
</dbReference>
<keyword evidence="5" id="KW-1003">Cell membrane</keyword>
<accession>A0AAX3DU96</accession>
<dbReference type="FunFam" id="3.40.50.300:FF:000056">
    <property type="entry name" value="Cell division ATP-binding protein FtsE"/>
    <property type="match status" value="1"/>
</dbReference>
<dbReference type="SMART" id="SM00382">
    <property type="entry name" value="AAA"/>
    <property type="match status" value="1"/>
</dbReference>
<keyword evidence="9" id="KW-0029">Amino-acid transport</keyword>
<dbReference type="EMBL" id="CP076676">
    <property type="protein sequence ID" value="UYO37517.1"/>
    <property type="molecule type" value="Genomic_DNA"/>
</dbReference>
<organism evidence="14 15">
    <name type="scientific">Rhodopseudomonas palustris</name>
    <dbReference type="NCBI Taxonomy" id="1076"/>
    <lineage>
        <taxon>Bacteria</taxon>
        <taxon>Pseudomonadati</taxon>
        <taxon>Pseudomonadota</taxon>
        <taxon>Alphaproteobacteria</taxon>
        <taxon>Hyphomicrobiales</taxon>
        <taxon>Nitrobacteraceae</taxon>
        <taxon>Rhodopseudomonas</taxon>
    </lineage>
</organism>
<dbReference type="GO" id="GO:0016887">
    <property type="term" value="F:ATP hydrolysis activity"/>
    <property type="evidence" value="ECO:0007669"/>
    <property type="project" value="InterPro"/>
</dbReference>
<dbReference type="Proteomes" id="UP001163166">
    <property type="component" value="Chromosome"/>
</dbReference>
<dbReference type="PANTHER" id="PTHR43166:SF30">
    <property type="entry name" value="METHIONINE IMPORT ATP-BINDING PROTEIN METN"/>
    <property type="match status" value="1"/>
</dbReference>
<dbReference type="InterPro" id="IPR018449">
    <property type="entry name" value="NIL_domain"/>
</dbReference>
<reference evidence="14" key="1">
    <citation type="journal article" date="2022" name="Biol. Control">
        <title>In silico genomic analysis of Rhodopseudomonas palustris strains revealed potential biocontrol agents and crop yield enhancers.</title>
        <authorList>
            <person name="Surachat K."/>
            <person name="Kantachote D."/>
            <person name="Deachamag P."/>
            <person name="Wonglapsuwan M."/>
        </authorList>
    </citation>
    <scope>NUCLEOTIDE SEQUENCE</scope>
    <source>
        <strain evidence="14">TLS06</strain>
    </source>
</reference>
<keyword evidence="4" id="KW-0813">Transport</keyword>
<dbReference type="InterPro" id="IPR003439">
    <property type="entry name" value="ABC_transporter-like_ATP-bd"/>
</dbReference>
<dbReference type="PROSITE" id="PS50893">
    <property type="entry name" value="ABC_TRANSPORTER_2"/>
    <property type="match status" value="1"/>
</dbReference>
<evidence type="ECO:0000259" key="13">
    <source>
        <dbReference type="PROSITE" id="PS50893"/>
    </source>
</evidence>
<evidence type="ECO:0000256" key="11">
    <source>
        <dbReference type="ARBA" id="ARBA00024722"/>
    </source>
</evidence>
<dbReference type="SUPFAM" id="SSF55021">
    <property type="entry name" value="ACT-like"/>
    <property type="match status" value="1"/>
</dbReference>
<evidence type="ECO:0000256" key="6">
    <source>
        <dbReference type="ARBA" id="ARBA00022741"/>
    </source>
</evidence>
<sequence length="372" mass="40538">MDALTDAGAGPGVGIAPRNRVQTGADSPHIIVERLSKQYPGSTTPALIEVDLAVKRGEVFGIIGRSGAGKSTLIRTLNRLERPTAGRVLVDDEDIATFDHATLIGLRRRVGMIFQHFNLLSAKTVWQNVALPLKVAGVGKREIERRVDELLDMVGLSEKRDVYPARLSGGQKQRVGIARALVHRPEVLLCDEATSALDTESTQAILALLQDINRRFDLTIVLITHEMAVIREICDRVVVLERGRVVEQGEVWKVFGDPKHEVTQTLLGTVHRSLPPEILAQLVPVPRDPADPLLLDLHFTGTGDRDPDIGAIAQALGARTRLVYGGVDRIQGRAQGHLIVSVDAADDRDAVLRRAHLLADRVKDLGFVSAGH</sequence>
<comment type="similarity">
    <text evidence="2">Belongs to the ABC transporter superfamily.</text>
</comment>
<dbReference type="PROSITE" id="PS00211">
    <property type="entry name" value="ABC_TRANSPORTER_1"/>
    <property type="match status" value="1"/>
</dbReference>
<feature type="region of interest" description="Disordered" evidence="12">
    <location>
        <begin position="1"/>
        <end position="21"/>
    </location>
</feature>
<keyword evidence="8" id="KW-1278">Translocase</keyword>
<keyword evidence="6" id="KW-0547">Nucleotide-binding</keyword>
<dbReference type="GO" id="GO:0005886">
    <property type="term" value="C:plasma membrane"/>
    <property type="evidence" value="ECO:0007669"/>
    <property type="project" value="UniProtKB-ARBA"/>
</dbReference>
<evidence type="ECO:0000256" key="5">
    <source>
        <dbReference type="ARBA" id="ARBA00022475"/>
    </source>
</evidence>
<comment type="function">
    <text evidence="1">Part of the ABC transporter FtsEX involved in cellular division. Important for assembly or stability of the septal ring.</text>
</comment>
<dbReference type="Pfam" id="PF09383">
    <property type="entry name" value="NIL"/>
    <property type="match status" value="1"/>
</dbReference>
<dbReference type="AlphaFoldDB" id="A0AAX3DU96"/>
<proteinExistence type="inferred from homology"/>
<dbReference type="InterPro" id="IPR027417">
    <property type="entry name" value="P-loop_NTPase"/>
</dbReference>
<feature type="domain" description="ABC transporter" evidence="13">
    <location>
        <begin position="30"/>
        <end position="267"/>
    </location>
</feature>
<protein>
    <recommendedName>
        <fullName evidence="3">Cell division ATP-binding protein FtsE</fullName>
    </recommendedName>
</protein>
<evidence type="ECO:0000256" key="7">
    <source>
        <dbReference type="ARBA" id="ARBA00022840"/>
    </source>
</evidence>
<dbReference type="PANTHER" id="PTHR43166">
    <property type="entry name" value="AMINO ACID IMPORT ATP-BINDING PROTEIN"/>
    <property type="match status" value="1"/>
</dbReference>
<evidence type="ECO:0000256" key="8">
    <source>
        <dbReference type="ARBA" id="ARBA00022967"/>
    </source>
</evidence>